<gene>
    <name evidence="2" type="ORF">ATK36_1513</name>
</gene>
<evidence type="ECO:0000313" key="3">
    <source>
        <dbReference type="Proteomes" id="UP000243542"/>
    </source>
</evidence>
<accession>A0A2A9F6Z0</accession>
<keyword evidence="1" id="KW-1133">Transmembrane helix</keyword>
<keyword evidence="3" id="KW-1185">Reference proteome</keyword>
<comment type="caution">
    <text evidence="2">The sequence shown here is derived from an EMBL/GenBank/DDBJ whole genome shotgun (WGS) entry which is preliminary data.</text>
</comment>
<dbReference type="Proteomes" id="UP000243542">
    <property type="component" value="Unassembled WGS sequence"/>
</dbReference>
<organism evidence="2 3">
    <name type="scientific">Amycolatopsis sulphurea</name>
    <dbReference type="NCBI Taxonomy" id="76022"/>
    <lineage>
        <taxon>Bacteria</taxon>
        <taxon>Bacillati</taxon>
        <taxon>Actinomycetota</taxon>
        <taxon>Actinomycetes</taxon>
        <taxon>Pseudonocardiales</taxon>
        <taxon>Pseudonocardiaceae</taxon>
        <taxon>Amycolatopsis</taxon>
    </lineage>
</organism>
<dbReference type="InterPro" id="IPR021213">
    <property type="entry name" value="DUF2567"/>
</dbReference>
<dbReference type="AlphaFoldDB" id="A0A2A9F6Z0"/>
<name>A0A2A9F6Z0_9PSEU</name>
<dbReference type="RefSeq" id="WP_098510586.1">
    <property type="nucleotide sequence ID" value="NZ_JBIAKZ010000023.1"/>
</dbReference>
<keyword evidence="1" id="KW-0812">Transmembrane</keyword>
<evidence type="ECO:0000313" key="2">
    <source>
        <dbReference type="EMBL" id="PFG46531.1"/>
    </source>
</evidence>
<dbReference type="Pfam" id="PF10821">
    <property type="entry name" value="DUF2567"/>
    <property type="match status" value="1"/>
</dbReference>
<evidence type="ECO:0000256" key="1">
    <source>
        <dbReference type="SAM" id="Phobius"/>
    </source>
</evidence>
<proteinExistence type="predicted"/>
<sequence>MVESAGKAAHRSSAVAEAWSVPLLFPPQRPRVVVKADLLPAVSVLSTAALLGIPLGWLWAQLAPAQRVRVVTPDGGLVPLELESWHRFDDLAVFGFLAMGAGLLIGLVTWFLRERRGPVVCLAAAGGALLAGWLGTQMGPAFANSKYSVDSAPALGSVLSQAPRLESGWVILAAPLLTCLVYALMTAWNGRADLGRRLG</sequence>
<protein>
    <submittedName>
        <fullName evidence="2">Uncharacterized protein DUF2567</fullName>
    </submittedName>
</protein>
<feature type="transmembrane region" description="Helical" evidence="1">
    <location>
        <begin position="38"/>
        <end position="60"/>
    </location>
</feature>
<feature type="transmembrane region" description="Helical" evidence="1">
    <location>
        <begin position="119"/>
        <end position="136"/>
    </location>
</feature>
<reference evidence="2 3" key="1">
    <citation type="submission" date="2017-10" db="EMBL/GenBank/DDBJ databases">
        <title>Sequencing the genomes of 1000 actinobacteria strains.</title>
        <authorList>
            <person name="Klenk H.-P."/>
        </authorList>
    </citation>
    <scope>NUCLEOTIDE SEQUENCE [LARGE SCALE GENOMIC DNA]</scope>
    <source>
        <strain evidence="2 3">DSM 46092</strain>
    </source>
</reference>
<keyword evidence="1" id="KW-0472">Membrane</keyword>
<dbReference type="EMBL" id="PDJK01000002">
    <property type="protein sequence ID" value="PFG46531.1"/>
    <property type="molecule type" value="Genomic_DNA"/>
</dbReference>
<feature type="transmembrane region" description="Helical" evidence="1">
    <location>
        <begin position="91"/>
        <end position="112"/>
    </location>
</feature>
<feature type="transmembrane region" description="Helical" evidence="1">
    <location>
        <begin position="169"/>
        <end position="188"/>
    </location>
</feature>